<keyword evidence="4" id="KW-1185">Reference proteome</keyword>
<dbReference type="EMBL" id="KK100425">
    <property type="protein sequence ID" value="KIZ06025.1"/>
    <property type="molecule type" value="Genomic_DNA"/>
</dbReference>
<dbReference type="RefSeq" id="XP_013905044.1">
    <property type="nucleotide sequence ID" value="XM_014049590.1"/>
</dbReference>
<organism evidence="3 4">
    <name type="scientific">Monoraphidium neglectum</name>
    <dbReference type="NCBI Taxonomy" id="145388"/>
    <lineage>
        <taxon>Eukaryota</taxon>
        <taxon>Viridiplantae</taxon>
        <taxon>Chlorophyta</taxon>
        <taxon>core chlorophytes</taxon>
        <taxon>Chlorophyceae</taxon>
        <taxon>CS clade</taxon>
        <taxon>Sphaeropleales</taxon>
        <taxon>Selenastraceae</taxon>
        <taxon>Monoraphidium</taxon>
    </lineage>
</organism>
<dbReference type="Proteomes" id="UP000054498">
    <property type="component" value="Unassembled WGS sequence"/>
</dbReference>
<feature type="region of interest" description="Disordered" evidence="1">
    <location>
        <begin position="65"/>
        <end position="84"/>
    </location>
</feature>
<accession>A0A0D2MTY3</accession>
<reference evidence="3 4" key="1">
    <citation type="journal article" date="2013" name="BMC Genomics">
        <title>Reconstruction of the lipid metabolism for the microalga Monoraphidium neglectum from its genome sequence reveals characteristics suitable for biofuel production.</title>
        <authorList>
            <person name="Bogen C."/>
            <person name="Al-Dilaimi A."/>
            <person name="Albersmeier A."/>
            <person name="Wichmann J."/>
            <person name="Grundmann M."/>
            <person name="Rupp O."/>
            <person name="Lauersen K.J."/>
            <person name="Blifernez-Klassen O."/>
            <person name="Kalinowski J."/>
            <person name="Goesmann A."/>
            <person name="Mussgnug J.H."/>
            <person name="Kruse O."/>
        </authorList>
    </citation>
    <scope>NUCLEOTIDE SEQUENCE [LARGE SCALE GENOMIC DNA]</scope>
    <source>
        <strain evidence="3 4">SAG 48.87</strain>
    </source>
</reference>
<feature type="region of interest" description="Disordered" evidence="1">
    <location>
        <begin position="125"/>
        <end position="175"/>
    </location>
</feature>
<evidence type="ECO:0000313" key="4">
    <source>
        <dbReference type="Proteomes" id="UP000054498"/>
    </source>
</evidence>
<dbReference type="AlphaFoldDB" id="A0A0D2MTY3"/>
<evidence type="ECO:0000256" key="2">
    <source>
        <dbReference type="SAM" id="SignalP"/>
    </source>
</evidence>
<evidence type="ECO:0000256" key="1">
    <source>
        <dbReference type="SAM" id="MobiDB-lite"/>
    </source>
</evidence>
<name>A0A0D2MTY3_9CHLO</name>
<keyword evidence="2" id="KW-0732">Signal</keyword>
<feature type="compositionally biased region" description="Polar residues" evidence="1">
    <location>
        <begin position="161"/>
        <end position="172"/>
    </location>
</feature>
<dbReference type="GeneID" id="25734810"/>
<dbReference type="KEGG" id="mng:MNEG_1932"/>
<evidence type="ECO:0000313" key="3">
    <source>
        <dbReference type="EMBL" id="KIZ06025.1"/>
    </source>
</evidence>
<feature type="chain" id="PRO_5002247568" evidence="2">
    <location>
        <begin position="25"/>
        <end position="202"/>
    </location>
</feature>
<gene>
    <name evidence="3" type="ORF">MNEG_1932</name>
</gene>
<protein>
    <submittedName>
        <fullName evidence="3">Uncharacterized protein</fullName>
    </submittedName>
</protein>
<proteinExistence type="predicted"/>
<feature type="signal peptide" evidence="2">
    <location>
        <begin position="1"/>
        <end position="24"/>
    </location>
</feature>
<sequence length="202" mass="21054">MSRSTTSLLLLGAALAALLAAAAAADCATGISLPGCQTCVKLTEAELAARKDAWNAKKAAWEAKKAASGQPLASPSVKKWEGKKTGPRWEAMQYKCTACVDTKAYQLQKDRCVCTPGYGIDFPVKQADGTRSKPSLECKPCADGTASGPDAPKPPRRDWTTKNAAPSGTTGTAGRHLLGKGGHHSICVKCPNGSNADHTKCL</sequence>